<feature type="transmembrane region" description="Helical" evidence="2">
    <location>
        <begin position="12"/>
        <end position="30"/>
    </location>
</feature>
<keyword evidence="2" id="KW-0472">Membrane</keyword>
<evidence type="ECO:0000256" key="2">
    <source>
        <dbReference type="SAM" id="Phobius"/>
    </source>
</evidence>
<keyword evidence="8" id="KW-1185">Reference proteome</keyword>
<reference evidence="7" key="1">
    <citation type="submission" date="2021-02" db="EMBL/GenBank/DDBJ databases">
        <title>Strain Y2R2, a novel species of the genus Halomonas.</title>
        <authorList>
            <person name="Huang H."/>
        </authorList>
    </citation>
    <scope>NUCLEOTIDE SEQUENCE</scope>
    <source>
        <strain evidence="7">Y2R2</strain>
    </source>
</reference>
<evidence type="ECO:0000259" key="6">
    <source>
        <dbReference type="Pfam" id="PF21070"/>
    </source>
</evidence>
<feature type="domain" description="Type VI secretion system component TssM1 N-terminal" evidence="5">
    <location>
        <begin position="177"/>
        <end position="432"/>
    </location>
</feature>
<dbReference type="SUPFAM" id="SSF52540">
    <property type="entry name" value="P-loop containing nucleoside triphosphate hydrolases"/>
    <property type="match status" value="1"/>
</dbReference>
<dbReference type="InterPro" id="IPR027417">
    <property type="entry name" value="P-loop_NTPase"/>
</dbReference>
<name>A0A5C1NE52_9GAMM</name>
<dbReference type="EMBL" id="CP038437">
    <property type="protein sequence ID" value="QEM81524.1"/>
    <property type="molecule type" value="Genomic_DNA"/>
</dbReference>
<feature type="transmembrane region" description="Helical" evidence="2">
    <location>
        <begin position="429"/>
        <end position="451"/>
    </location>
</feature>
<dbReference type="InterPro" id="IPR048677">
    <property type="entry name" value="TssM1_hel"/>
</dbReference>
<evidence type="ECO:0000259" key="4">
    <source>
        <dbReference type="Pfam" id="PF06761"/>
    </source>
</evidence>
<feature type="domain" description="IcmF-related" evidence="4">
    <location>
        <begin position="634"/>
        <end position="924"/>
    </location>
</feature>
<evidence type="ECO:0000259" key="5">
    <source>
        <dbReference type="Pfam" id="PF14331"/>
    </source>
</evidence>
<sequence length="1315" mass="145405">MRRLLGVLKSFWLVSIVLWLIGVGLCVWWIPRLGGGPQRLAIAVALLTAVWLLAVVLRKYRKVRADRGIEELVTLEVNREAASAASQSGDYEVLRERLKAALGMLKARGGSKSSLSELPWFLVLGHSASGKTSLLSRSGLNTSVAGIGAETGTQYCDWYFGNDAVLIDTAGRYIAEEQPAQEFAEFLKLLAKRRKRNPINGLVVVVDLPALLRGSREDSYALAQQLIERIDEYHAAMDAAPPVYLCFSKADLVPGFVEAFSRLDSDARQRPWGMSFSLAEIRGKGMRQAFSERFESLIASLRAHVDRRVIESGLEANSELLRFPDYVNEIRNPLMDFLEPFDLRHNPDSAPLARGLYFTSALQRGDVIAPVFNQAASKMFALNRTTETASQARGERSYFIQGLFRDVVIADRNLVEHHSRNGRRRSLHLWLVGAGVLAGLGVIGLMAHAFWNNRAGLMSFEEQLASVEQADDATKLETLQGELARLHQQQREGVALWEDAGLDSGDKLRPDLEDTYFSALKGQVLAPIAANLGQQLAEVGALADSLGLDVELPSAAADNLDQQDYLANAAGQGSEMLDRTGERLQDRLTQRPTLGSVPRSPGELASRLRGEADYRLRGSVNDAYWSARSDGREALREGARNAWENAQNGGLEEQLAESEALSGIGPSFSAAALSELEPSQVSDLIDAYDALKLYLVLTDPEAHPEVDFVKEALPRAWQRLAEHDSQVPQGDQLISDNVALYAAYLEEGKAPALDRDERLVAQARANLKAFLVQASPADREYLRLRLAAEKQFPALTLSDILPKADLPLMYSGEAVPAFFTQRVWQEFVQPELAKTLASDLNVERDWVLEGDSELDAVQSKAQFARAVLARYKRDYIYAWERFLAGAGVRRFEGLEASRKNLTQLSDYQRSPLKILLQVVDANTRWDNPDAEQRQASGDSEEKAPQDSTSPGFWKRTMNWVSGSDQMAEQALAQSSDMPSIHDGILARHFEPVGQLFRTDAGAEDDATHMDRYLLLLRQFKVRLDSLERGDVGKRTKQLVSDVIGGRPNEITELHNYVAANIDTSRDELVQSVQRLFRDPVDFAVASLDGPISGQLAGAWGEQISRPWNKMVGGRYPVSNSSNEASVRDLRHFVDPNSGLLASFDENEVGNLAEANRNGEPLVDPLITATIAQGTGVGEVLDSLADVENGFEIMIQPSPNLTAITLSLDGQQLEYRNGPQSWQRFTWPGDGRQAGARMDVMTFGGTRVKVFDFPSRWGLLRMVDSADVANLDDVRQRLTWYTSVGPVSITVRNFGGVKLTDLDKVRRLRIPALGAR</sequence>
<dbReference type="RefSeq" id="WP_149284535.1">
    <property type="nucleotide sequence ID" value="NZ_CP038437.2"/>
</dbReference>
<feature type="domain" description="Type VI secretion system component TssM1 helical" evidence="6">
    <location>
        <begin position="1090"/>
        <end position="1153"/>
    </location>
</feature>
<dbReference type="InterPro" id="IPR025743">
    <property type="entry name" value="TssM1_N"/>
</dbReference>
<dbReference type="PANTHER" id="PTHR36153">
    <property type="entry name" value="INNER MEMBRANE PROTEIN-RELATED"/>
    <property type="match status" value="1"/>
</dbReference>
<organism evidence="7 8">
    <name type="scientific">Halomonas binhaiensis</name>
    <dbReference type="NCBI Taxonomy" id="2562282"/>
    <lineage>
        <taxon>Bacteria</taxon>
        <taxon>Pseudomonadati</taxon>
        <taxon>Pseudomonadota</taxon>
        <taxon>Gammaproteobacteria</taxon>
        <taxon>Oceanospirillales</taxon>
        <taxon>Halomonadaceae</taxon>
        <taxon>Halomonas</taxon>
    </lineage>
</organism>
<keyword evidence="2" id="KW-1133">Transmembrane helix</keyword>
<protein>
    <submittedName>
        <fullName evidence="7">ImcF-like protein</fullName>
    </submittedName>
</protein>
<dbReference type="Pfam" id="PF14331">
    <property type="entry name" value="IcmF-related_N"/>
    <property type="match status" value="1"/>
</dbReference>
<evidence type="ECO:0000313" key="8">
    <source>
        <dbReference type="Proteomes" id="UP000324285"/>
    </source>
</evidence>
<dbReference type="OrthoDB" id="9758229at2"/>
<evidence type="ECO:0000313" key="7">
    <source>
        <dbReference type="EMBL" id="QEM81524.1"/>
    </source>
</evidence>
<dbReference type="InterPro" id="IPR010623">
    <property type="entry name" value="IcmF_C"/>
</dbReference>
<proteinExistence type="predicted"/>
<dbReference type="PANTHER" id="PTHR36153:SF1">
    <property type="entry name" value="TYPE VI SECRETION SYSTEM COMPONENT TSSM1"/>
    <property type="match status" value="1"/>
</dbReference>
<feature type="transmembrane region" description="Helical" evidence="2">
    <location>
        <begin position="36"/>
        <end position="57"/>
    </location>
</feature>
<dbReference type="KEGG" id="hbh:E4T21_08190"/>
<evidence type="ECO:0000256" key="1">
    <source>
        <dbReference type="SAM" id="MobiDB-lite"/>
    </source>
</evidence>
<keyword evidence="2" id="KW-0812">Transmembrane</keyword>
<dbReference type="Pfam" id="PF06761">
    <property type="entry name" value="IcmF-related"/>
    <property type="match status" value="1"/>
</dbReference>
<dbReference type="Pfam" id="PF21070">
    <property type="entry name" value="IcmF_helical"/>
    <property type="match status" value="1"/>
</dbReference>
<feature type="region of interest" description="Disordered" evidence="1">
    <location>
        <begin position="928"/>
        <end position="954"/>
    </location>
</feature>
<dbReference type="Gene3D" id="3.40.50.300">
    <property type="entry name" value="P-loop containing nucleotide triphosphate hydrolases"/>
    <property type="match status" value="1"/>
</dbReference>
<dbReference type="InterPro" id="IPR009612">
    <property type="entry name" value="IcmF-rel"/>
</dbReference>
<dbReference type="InterPro" id="IPR053156">
    <property type="entry name" value="T6SS_TssM-like"/>
</dbReference>
<dbReference type="CDD" id="cd00882">
    <property type="entry name" value="Ras_like_GTPase"/>
    <property type="match status" value="1"/>
</dbReference>
<feature type="domain" description="Type VI secretion system IcmF C-terminal" evidence="3">
    <location>
        <begin position="1190"/>
        <end position="1290"/>
    </location>
</feature>
<dbReference type="Pfam" id="PF06744">
    <property type="entry name" value="IcmF_C"/>
    <property type="match status" value="1"/>
</dbReference>
<gene>
    <name evidence="7" type="ORF">E4T21_08190</name>
</gene>
<dbReference type="Proteomes" id="UP000324285">
    <property type="component" value="Chromosome"/>
</dbReference>
<evidence type="ECO:0000259" key="3">
    <source>
        <dbReference type="Pfam" id="PF06744"/>
    </source>
</evidence>
<accession>A0A5C1NE52</accession>